<dbReference type="FunFam" id="3.40.50.1000:FF:000083">
    <property type="entry name" value="Sodium/potassium-transporting ATPase subunit alpha"/>
    <property type="match status" value="1"/>
</dbReference>
<dbReference type="Proteomes" id="UP000002204">
    <property type="component" value="Chromosome"/>
</dbReference>
<evidence type="ECO:0000256" key="8">
    <source>
        <dbReference type="ARBA" id="ARBA00022842"/>
    </source>
</evidence>
<dbReference type="InterPro" id="IPR036412">
    <property type="entry name" value="HAD-like_sf"/>
</dbReference>
<keyword evidence="15" id="KW-0378">Hydrolase</keyword>
<keyword evidence="7" id="KW-0067">ATP-binding</keyword>
<dbReference type="InterPro" id="IPR059000">
    <property type="entry name" value="ATPase_P-type_domA"/>
</dbReference>
<evidence type="ECO:0000256" key="11">
    <source>
        <dbReference type="ARBA" id="ARBA00023136"/>
    </source>
</evidence>
<keyword evidence="4" id="KW-0597">Phosphoprotein</keyword>
<sequence length="929" mass="99537">MKPRTKQLNLVLGSRGGVRVSEAVADSESDAVNPRESVERMFRDLRSDRQGLSAREAERRSLVHGSNELQRRRGREWPGEILRQLTHPLALLLWVAAGLAVVSGASPLAVAIVLVILVNAVFAFVQELHAEQAVEALSAFLPATAVVVRDRAEQVVDARTLVPGDVIVLDEGGRVSADARLISGSVQVDLSTLTGESVPVTVSADSTSNAGALVSARDIAFSGTDVLGGKAMGLVFATGMRTEIGRIAALSQRGGRDESPLEKQVKKVAWLIACVAVVMGAAFIPLGSLIAGLSWGDSINFAIGLLVANVPEGLLPIITLALAVGVRTLAKRGALVKRISAVETLGSTSVICTDKTGTLTQNRMRVTRIWMPSDVLTFDADDAATDPWPEGTVPRRLAHAITSCCTAELREGPGDGDECDSGDPTEVALLRAAEYIGEPRNVAIQAHHTIFPFDPELRRMSTVDRVGDRFRIQAKGAPEEILSLCVRIVGSGASEHGLESSERSEVAAVVHRWAREGLRLIAVAERSATAEEVEQLSRRDVECDMTLLGIVAMIDPPRPEVRAAVAKCHTAGIRIIVVTGDHGLTARGIAESVGIGNAGLQVVTGSELEGMSEKDLDRLLYTDNEIIFARSSPEEKLRITDALRAGGYVVAMTGDGVNDAPALRRSDIGVAMGRSGTDVAREAATMVLTDDNFATIVDAVQAGRRVYDNVRKFIVYIFAHATPEVVPFLVYALSGGQIPLPLTVMQILAIDLGTETLPALALGREREEPGLMDRAPRKASQNVVDKAMLVRSWGILGGVSAAAVMVLFMTTLVSGGWTFGADVSSGALEHTWKLATTMSFLGIVSCQIGTAVASRTERASLRKIGLFSNRLLLWGIAFEVVFAAVVVTVPTAQRLFGTVSPTWYQVLWLLPLPVLVWGCDEFWRWTRRR</sequence>
<evidence type="ECO:0000256" key="2">
    <source>
        <dbReference type="ARBA" id="ARBA00005675"/>
    </source>
</evidence>
<keyword evidence="3" id="KW-1003">Cell membrane</keyword>
<keyword evidence="10 13" id="KW-1133">Transmembrane helix</keyword>
<dbReference type="InterPro" id="IPR023298">
    <property type="entry name" value="ATPase_P-typ_TM_dom_sf"/>
</dbReference>
<dbReference type="GO" id="GO:0016887">
    <property type="term" value="F:ATP hydrolysis activity"/>
    <property type="evidence" value="ECO:0007669"/>
    <property type="project" value="InterPro"/>
</dbReference>
<evidence type="ECO:0000256" key="9">
    <source>
        <dbReference type="ARBA" id="ARBA00022967"/>
    </source>
</evidence>
<protein>
    <submittedName>
        <fullName evidence="15">Putative calcium-transporting ATPase</fullName>
        <ecNumber evidence="15">3.6.3.8</ecNumber>
    </submittedName>
</protein>
<dbReference type="AlphaFoldDB" id="C1A0I6"/>
<dbReference type="EMBL" id="AP008957">
    <property type="protein sequence ID" value="BAH34121.1"/>
    <property type="molecule type" value="Genomic_DNA"/>
</dbReference>
<evidence type="ECO:0000256" key="4">
    <source>
        <dbReference type="ARBA" id="ARBA00022553"/>
    </source>
</evidence>
<evidence type="ECO:0000313" key="15">
    <source>
        <dbReference type="EMBL" id="BAH34121.1"/>
    </source>
</evidence>
<dbReference type="FunFam" id="2.70.150.10:FF:000160">
    <property type="entry name" value="Sarcoplasmic/endoplasmic reticulum calcium ATPase 1"/>
    <property type="match status" value="1"/>
</dbReference>
<gene>
    <name evidence="15" type="ordered locus">RER_34130</name>
</gene>
<dbReference type="Gene3D" id="3.40.1110.10">
    <property type="entry name" value="Calcium-transporting ATPase, cytoplasmic domain N"/>
    <property type="match status" value="1"/>
</dbReference>
<dbReference type="GO" id="GO:0005886">
    <property type="term" value="C:plasma membrane"/>
    <property type="evidence" value="ECO:0007669"/>
    <property type="project" value="UniProtKB-SubCell"/>
</dbReference>
<evidence type="ECO:0000256" key="3">
    <source>
        <dbReference type="ARBA" id="ARBA00022475"/>
    </source>
</evidence>
<dbReference type="EC" id="3.6.3.8" evidence="15"/>
<evidence type="ECO:0000256" key="6">
    <source>
        <dbReference type="ARBA" id="ARBA00022741"/>
    </source>
</evidence>
<dbReference type="SUPFAM" id="SSF56784">
    <property type="entry name" value="HAD-like"/>
    <property type="match status" value="1"/>
</dbReference>
<reference evidence="16" key="1">
    <citation type="submission" date="2005-03" db="EMBL/GenBank/DDBJ databases">
        <title>Comparison of the complete genome sequences of Rhodococcus erythropolis PR4 and Rhodococcus opacus B4.</title>
        <authorList>
            <person name="Takarada H."/>
            <person name="Sekine M."/>
            <person name="Hosoyama A."/>
            <person name="Yamada R."/>
            <person name="Fujisawa T."/>
            <person name="Omata S."/>
            <person name="Shimizu A."/>
            <person name="Tsukatani N."/>
            <person name="Tanikawa S."/>
            <person name="Fujita N."/>
            <person name="Harayama S."/>
        </authorList>
    </citation>
    <scope>NUCLEOTIDE SEQUENCE [LARGE SCALE GENOMIC DNA]</scope>
    <source>
        <strain evidence="16">PR4 / NBRC 100887</strain>
    </source>
</reference>
<keyword evidence="8" id="KW-0460">Magnesium</keyword>
<dbReference type="SUPFAM" id="SSF81660">
    <property type="entry name" value="Metal cation-transporting ATPase, ATP-binding domain N"/>
    <property type="match status" value="1"/>
</dbReference>
<feature type="transmembrane region" description="Helical" evidence="13">
    <location>
        <begin position="313"/>
        <end position="330"/>
    </location>
</feature>
<feature type="domain" description="Cation-transporting P-type ATPase N-terminal" evidence="14">
    <location>
        <begin position="32"/>
        <end position="105"/>
    </location>
</feature>
<evidence type="ECO:0000256" key="5">
    <source>
        <dbReference type="ARBA" id="ARBA00022692"/>
    </source>
</evidence>
<dbReference type="PRINTS" id="PR00121">
    <property type="entry name" value="NAKATPASE"/>
</dbReference>
<keyword evidence="6" id="KW-0547">Nucleotide-binding</keyword>
<dbReference type="Gene3D" id="2.70.150.10">
    <property type="entry name" value="Calcium-transporting ATPase, cytoplasmic transduction domain A"/>
    <property type="match status" value="1"/>
</dbReference>
<dbReference type="HOGENOM" id="CLU_002360_2_1_11"/>
<feature type="transmembrane region" description="Helical" evidence="13">
    <location>
        <begin position="831"/>
        <end position="850"/>
    </location>
</feature>
<dbReference type="NCBIfam" id="TIGR01494">
    <property type="entry name" value="ATPase_P-type"/>
    <property type="match status" value="3"/>
</dbReference>
<evidence type="ECO:0000256" key="1">
    <source>
        <dbReference type="ARBA" id="ARBA00004651"/>
    </source>
</evidence>
<keyword evidence="5 13" id="KW-0812">Transmembrane</keyword>
<comment type="similarity">
    <text evidence="2">Belongs to the cation transport ATPase (P-type) (TC 3.A.3) family. Type IIA subfamily.</text>
</comment>
<dbReference type="eggNOG" id="COG0474">
    <property type="taxonomic scope" value="Bacteria"/>
</dbReference>
<dbReference type="Gene3D" id="3.40.50.1000">
    <property type="entry name" value="HAD superfamily/HAD-like"/>
    <property type="match status" value="1"/>
</dbReference>
<evidence type="ECO:0000256" key="10">
    <source>
        <dbReference type="ARBA" id="ARBA00022989"/>
    </source>
</evidence>
<dbReference type="InterPro" id="IPR004014">
    <property type="entry name" value="ATPase_P-typ_cation-transptr_N"/>
</dbReference>
<dbReference type="InterPro" id="IPR001757">
    <property type="entry name" value="P_typ_ATPase"/>
</dbReference>
<dbReference type="InterPro" id="IPR044492">
    <property type="entry name" value="P_typ_ATPase_HD_dom"/>
</dbReference>
<dbReference type="Pfam" id="PF00689">
    <property type="entry name" value="Cation_ATPase_C"/>
    <property type="match status" value="1"/>
</dbReference>
<evidence type="ECO:0000313" key="16">
    <source>
        <dbReference type="Proteomes" id="UP000002204"/>
    </source>
</evidence>
<feature type="transmembrane region" description="Helical" evidence="13">
    <location>
        <begin position="81"/>
        <end position="102"/>
    </location>
</feature>
<comment type="subcellular location">
    <subcellularLocation>
        <location evidence="1">Cell membrane</location>
        <topology evidence="1">Multi-pass membrane protein</topology>
    </subcellularLocation>
</comment>
<dbReference type="GO" id="GO:0005524">
    <property type="term" value="F:ATP binding"/>
    <property type="evidence" value="ECO:0007669"/>
    <property type="project" value="UniProtKB-KW"/>
</dbReference>
<dbReference type="InterPro" id="IPR008250">
    <property type="entry name" value="ATPase_P-typ_transduc_dom_A_sf"/>
</dbReference>
<dbReference type="SUPFAM" id="SSF81653">
    <property type="entry name" value="Calcium ATPase, transduction domain A"/>
    <property type="match status" value="1"/>
</dbReference>
<comment type="catalytic activity">
    <reaction evidence="12">
        <text>ATP + H2O = ADP + phosphate + H(+)</text>
        <dbReference type="Rhea" id="RHEA:13065"/>
        <dbReference type="ChEBI" id="CHEBI:15377"/>
        <dbReference type="ChEBI" id="CHEBI:15378"/>
        <dbReference type="ChEBI" id="CHEBI:30616"/>
        <dbReference type="ChEBI" id="CHEBI:43474"/>
        <dbReference type="ChEBI" id="CHEBI:456216"/>
    </reaction>
</comment>
<dbReference type="Pfam" id="PF00690">
    <property type="entry name" value="Cation_ATPase_N"/>
    <property type="match status" value="1"/>
</dbReference>
<organism evidence="15 16">
    <name type="scientific">Rhodococcus erythropolis (strain PR4 / NBRC 100887)</name>
    <dbReference type="NCBI Taxonomy" id="234621"/>
    <lineage>
        <taxon>Bacteria</taxon>
        <taxon>Bacillati</taxon>
        <taxon>Actinomycetota</taxon>
        <taxon>Actinomycetes</taxon>
        <taxon>Mycobacteriales</taxon>
        <taxon>Nocardiaceae</taxon>
        <taxon>Rhodococcus</taxon>
        <taxon>Rhodococcus erythropolis group</taxon>
    </lineage>
</organism>
<keyword evidence="9" id="KW-1278">Translocase</keyword>
<dbReference type="PROSITE" id="PS00154">
    <property type="entry name" value="ATPASE_E1_E2"/>
    <property type="match status" value="1"/>
</dbReference>
<feature type="transmembrane region" description="Helical" evidence="13">
    <location>
        <begin position="268"/>
        <end position="293"/>
    </location>
</feature>
<feature type="transmembrane region" description="Helical" evidence="13">
    <location>
        <begin position="108"/>
        <end position="125"/>
    </location>
</feature>
<proteinExistence type="inferred from homology"/>
<dbReference type="SFLD" id="SFLDF00027">
    <property type="entry name" value="p-type_atpase"/>
    <property type="match status" value="1"/>
</dbReference>
<feature type="transmembrane region" description="Helical" evidence="13">
    <location>
        <begin position="795"/>
        <end position="819"/>
    </location>
</feature>
<reference evidence="15 16" key="2">
    <citation type="journal article" date="2006" name="Environ. Microbiol.">
        <title>Sequence analysis of three plasmids harboured in Rhodococcus erythropolis strain PR4.</title>
        <authorList>
            <person name="Sekine M."/>
            <person name="Tanikawa S."/>
            <person name="Omata S."/>
            <person name="Saito M."/>
            <person name="Fujisawa T."/>
            <person name="Tsukatani N."/>
            <person name="Tajima T."/>
            <person name="Sekigawa T."/>
            <person name="Kosugi H."/>
            <person name="Matsuo Y."/>
            <person name="Nishiko R."/>
            <person name="Imamura K."/>
            <person name="Ito M."/>
            <person name="Narita H."/>
            <person name="Tago S."/>
            <person name="Fujita N."/>
            <person name="Harayama S."/>
        </authorList>
    </citation>
    <scope>NUCLEOTIDE SEQUENCE [LARGE SCALE GENOMIC DNA]</scope>
    <source>
        <strain evidence="16">PR4 / NBRC 100887</strain>
    </source>
</reference>
<accession>C1A0I6</accession>
<feature type="transmembrane region" description="Helical" evidence="13">
    <location>
        <begin position="903"/>
        <end position="923"/>
    </location>
</feature>
<dbReference type="PRINTS" id="PR00119">
    <property type="entry name" value="CATATPASE"/>
</dbReference>
<evidence type="ECO:0000256" key="13">
    <source>
        <dbReference type="SAM" id="Phobius"/>
    </source>
</evidence>
<evidence type="ECO:0000259" key="14">
    <source>
        <dbReference type="SMART" id="SM00831"/>
    </source>
</evidence>
<dbReference type="InterPro" id="IPR050510">
    <property type="entry name" value="Cation_transp_ATPase_P-type"/>
</dbReference>
<dbReference type="Gene3D" id="1.20.1110.10">
    <property type="entry name" value="Calcium-transporting ATPase, transmembrane domain"/>
    <property type="match status" value="1"/>
</dbReference>
<dbReference type="SUPFAM" id="SSF81665">
    <property type="entry name" value="Calcium ATPase, transmembrane domain M"/>
    <property type="match status" value="1"/>
</dbReference>
<dbReference type="Pfam" id="PF00122">
    <property type="entry name" value="E1-E2_ATPase"/>
    <property type="match status" value="1"/>
</dbReference>
<feature type="transmembrane region" description="Helical" evidence="13">
    <location>
        <begin position="871"/>
        <end position="891"/>
    </location>
</feature>
<dbReference type="Pfam" id="PF13246">
    <property type="entry name" value="Cation_ATPase"/>
    <property type="match status" value="1"/>
</dbReference>
<dbReference type="InterPro" id="IPR018303">
    <property type="entry name" value="ATPase_P-typ_P_site"/>
</dbReference>
<dbReference type="InterPro" id="IPR023299">
    <property type="entry name" value="ATPase_P-typ_cyto_dom_N"/>
</dbReference>
<dbReference type="PANTHER" id="PTHR43294">
    <property type="entry name" value="SODIUM/POTASSIUM-TRANSPORTING ATPASE SUBUNIT ALPHA"/>
    <property type="match status" value="1"/>
</dbReference>
<dbReference type="InterPro" id="IPR006068">
    <property type="entry name" value="ATPase_P-typ_cation-transptr_C"/>
</dbReference>
<dbReference type="SMART" id="SM00831">
    <property type="entry name" value="Cation_ATPase_N"/>
    <property type="match status" value="1"/>
</dbReference>
<name>C1A0I6_RHOE4</name>
<dbReference type="InterPro" id="IPR023214">
    <property type="entry name" value="HAD_sf"/>
</dbReference>
<keyword evidence="11 13" id="KW-0472">Membrane</keyword>
<dbReference type="KEGG" id="rer:RER_34130"/>
<dbReference type="PANTHER" id="PTHR43294:SF21">
    <property type="entry name" value="CATION TRANSPORTING ATPASE"/>
    <property type="match status" value="1"/>
</dbReference>
<dbReference type="SFLD" id="SFLDG00002">
    <property type="entry name" value="C1.7:_P-type_atpase_like"/>
    <property type="match status" value="1"/>
</dbReference>
<dbReference type="SFLD" id="SFLDS00003">
    <property type="entry name" value="Haloacid_Dehalogenase"/>
    <property type="match status" value="1"/>
</dbReference>
<evidence type="ECO:0000256" key="7">
    <source>
        <dbReference type="ARBA" id="ARBA00022840"/>
    </source>
</evidence>
<evidence type="ECO:0000256" key="12">
    <source>
        <dbReference type="ARBA" id="ARBA00049360"/>
    </source>
</evidence>